<dbReference type="InterPro" id="IPR050896">
    <property type="entry name" value="Mito_lipid_metab_GTPase"/>
</dbReference>
<protein>
    <submittedName>
        <fullName evidence="3">Bifunctional P-loop containing nucleoside triphosphate hydrolase/GTP binding domain</fullName>
    </submittedName>
</protein>
<dbReference type="PANTHER" id="PTHR46434:SF1">
    <property type="entry name" value="GENETIC INTERACTOR OF PROHIBITINS 3, MITOCHONDRIAL"/>
    <property type="match status" value="1"/>
</dbReference>
<dbReference type="InterPro" id="IPR006073">
    <property type="entry name" value="GTP-bd"/>
</dbReference>
<evidence type="ECO:0000313" key="4">
    <source>
        <dbReference type="Proteomes" id="UP001214638"/>
    </source>
</evidence>
<dbReference type="PANTHER" id="PTHR46434">
    <property type="entry name" value="GENETIC INTERACTOR OF PROHIBITINS 3, MITOCHONDRIAL"/>
    <property type="match status" value="1"/>
</dbReference>
<sequence length="507" mass="57046">MGITKLLLKYIVFTNVAYSNRNIRHGKCAGFNFLSTPRHVGNFTSSPNQQLQSLNILDIEREFDEYNQDDYNLLNIDRGLDVKVGANSSIYRKDLELRKSQSTKALNEDSVPFEDPEPWDLDSDDEEFPKVPNYDDLTEADILKSNERIKLEESGGMNPLDYLVKKKEQLDKEQLDKERMEGKANAWKALVQKFEVDASIQQCAGCGVNLQFGNQDVKGFIELPVLQMLRQTKTIVRCKRCSNMRSGLIFKSDGVALCKSAVEAARETVSILRNALSIKSKSNVSIVYVMDVLDMHFEQGLAELIIARRKKRTGNTLFYIALNKMDLLPRHNRIRILRYVHKMITTRAPELKLKPRHIFLMSSKNRSGVNLFQSVLLDTAYKLKSNIILVGPTNAGKSTFLNCLSNVASFKIPKRSKIVKSTMDNKDNLLSTSVIPGTTLSPLRIDIAPGLRLYDTPGIIVPHSLTSHLTAAELKVAVTATIGLCRPIRIGPGENEILASMQDIHYS</sequence>
<keyword evidence="4" id="KW-1185">Reference proteome</keyword>
<dbReference type="GO" id="GO:0016787">
    <property type="term" value="F:hydrolase activity"/>
    <property type="evidence" value="ECO:0007669"/>
    <property type="project" value="UniProtKB-KW"/>
</dbReference>
<feature type="region of interest" description="Disordered" evidence="1">
    <location>
        <begin position="103"/>
        <end position="128"/>
    </location>
</feature>
<dbReference type="EMBL" id="JALLKP010000004">
    <property type="protein sequence ID" value="KAK2195510.1"/>
    <property type="molecule type" value="Genomic_DNA"/>
</dbReference>
<dbReference type="GeneID" id="94337483"/>
<evidence type="ECO:0000313" key="3">
    <source>
        <dbReference type="EMBL" id="KAK2195510.1"/>
    </source>
</evidence>
<dbReference type="InterPro" id="IPR027417">
    <property type="entry name" value="P-loop_NTPase"/>
</dbReference>
<feature type="domain" description="G" evidence="2">
    <location>
        <begin position="387"/>
        <end position="473"/>
    </location>
</feature>
<dbReference type="AlphaFoldDB" id="A0AAD9PIV1"/>
<keyword evidence="3" id="KW-0378">Hydrolase</keyword>
<feature type="compositionally biased region" description="Acidic residues" evidence="1">
    <location>
        <begin position="111"/>
        <end position="127"/>
    </location>
</feature>
<proteinExistence type="predicted"/>
<dbReference type="RefSeq" id="XP_067802353.1">
    <property type="nucleotide sequence ID" value="XM_067948202.1"/>
</dbReference>
<name>A0AAD9PIV1_9APIC</name>
<gene>
    <name evidence="3" type="ORF">BdWA1_003186</name>
</gene>
<dbReference type="SUPFAM" id="SSF52540">
    <property type="entry name" value="P-loop containing nucleoside triphosphate hydrolases"/>
    <property type="match status" value="1"/>
</dbReference>
<accession>A0AAD9PIV1</accession>
<reference evidence="3" key="1">
    <citation type="journal article" date="2023" name="Nat. Microbiol.">
        <title>Babesia duncani multi-omics identifies virulence factors and drug targets.</title>
        <authorList>
            <person name="Singh P."/>
            <person name="Lonardi S."/>
            <person name="Liang Q."/>
            <person name="Vydyam P."/>
            <person name="Khabirova E."/>
            <person name="Fang T."/>
            <person name="Gihaz S."/>
            <person name="Thekkiniath J."/>
            <person name="Munshi M."/>
            <person name="Abel S."/>
            <person name="Ciampossin L."/>
            <person name="Batugedara G."/>
            <person name="Gupta M."/>
            <person name="Lu X.M."/>
            <person name="Lenz T."/>
            <person name="Chakravarty S."/>
            <person name="Cornillot E."/>
            <person name="Hu Y."/>
            <person name="Ma W."/>
            <person name="Gonzalez L.M."/>
            <person name="Sanchez S."/>
            <person name="Estrada K."/>
            <person name="Sanchez-Flores A."/>
            <person name="Montero E."/>
            <person name="Harb O.S."/>
            <person name="Le Roch K.G."/>
            <person name="Mamoun C.B."/>
        </authorList>
    </citation>
    <scope>NUCLEOTIDE SEQUENCE</scope>
    <source>
        <strain evidence="3">WA1</strain>
    </source>
</reference>
<dbReference type="Gene3D" id="3.40.50.300">
    <property type="entry name" value="P-loop containing nucleotide triphosphate hydrolases"/>
    <property type="match status" value="1"/>
</dbReference>
<evidence type="ECO:0000256" key="1">
    <source>
        <dbReference type="SAM" id="MobiDB-lite"/>
    </source>
</evidence>
<dbReference type="GO" id="GO:0005739">
    <property type="term" value="C:mitochondrion"/>
    <property type="evidence" value="ECO:0007669"/>
    <property type="project" value="TreeGrafter"/>
</dbReference>
<organism evidence="3 4">
    <name type="scientific">Babesia duncani</name>
    <dbReference type="NCBI Taxonomy" id="323732"/>
    <lineage>
        <taxon>Eukaryota</taxon>
        <taxon>Sar</taxon>
        <taxon>Alveolata</taxon>
        <taxon>Apicomplexa</taxon>
        <taxon>Aconoidasida</taxon>
        <taxon>Piroplasmida</taxon>
        <taxon>Babesiidae</taxon>
        <taxon>Babesia</taxon>
    </lineage>
</organism>
<dbReference type="KEGG" id="bdw:94337483"/>
<dbReference type="Pfam" id="PF01926">
    <property type="entry name" value="MMR_HSR1"/>
    <property type="match status" value="1"/>
</dbReference>
<comment type="caution">
    <text evidence="3">The sequence shown here is derived from an EMBL/GenBank/DDBJ whole genome shotgun (WGS) entry which is preliminary data.</text>
</comment>
<dbReference type="GO" id="GO:0005525">
    <property type="term" value="F:GTP binding"/>
    <property type="evidence" value="ECO:0007669"/>
    <property type="project" value="InterPro"/>
</dbReference>
<evidence type="ECO:0000259" key="2">
    <source>
        <dbReference type="Pfam" id="PF01926"/>
    </source>
</evidence>
<dbReference type="Proteomes" id="UP001214638">
    <property type="component" value="Unassembled WGS sequence"/>
</dbReference>